<evidence type="ECO:0000256" key="3">
    <source>
        <dbReference type="ARBA" id="ARBA00022722"/>
    </source>
</evidence>
<comment type="caution">
    <text evidence="9">The sequence shown here is derived from an EMBL/GenBank/DDBJ whole genome shotgun (WGS) entry which is preliminary data.</text>
</comment>
<organism evidence="9 10">
    <name type="scientific">Candidatus Enterococcus willemsii</name>
    <dbReference type="NCBI Taxonomy" id="1857215"/>
    <lineage>
        <taxon>Bacteria</taxon>
        <taxon>Bacillati</taxon>
        <taxon>Bacillota</taxon>
        <taxon>Bacilli</taxon>
        <taxon>Lactobacillales</taxon>
        <taxon>Enterococcaceae</taxon>
        <taxon>Enterococcus</taxon>
    </lineage>
</organism>
<dbReference type="PROSITE" id="PS00648">
    <property type="entry name" value="RIBONUCLEASE_P"/>
    <property type="match status" value="1"/>
</dbReference>
<comment type="catalytic activity">
    <reaction evidence="7">
        <text>Endonucleolytic cleavage of RNA, removing 5'-extranucleotides from tRNA precursor.</text>
        <dbReference type="EC" id="3.1.26.5"/>
    </reaction>
</comment>
<evidence type="ECO:0000256" key="6">
    <source>
        <dbReference type="ARBA" id="ARBA00022884"/>
    </source>
</evidence>
<comment type="subunit">
    <text evidence="7">Consists of a catalytic RNA component (M1 or rnpB) and a protein subunit.</text>
</comment>
<keyword evidence="6 7" id="KW-0694">RNA-binding</keyword>
<dbReference type="SUPFAM" id="SSF54211">
    <property type="entry name" value="Ribosomal protein S5 domain 2-like"/>
    <property type="match status" value="1"/>
</dbReference>
<dbReference type="InterPro" id="IPR014721">
    <property type="entry name" value="Ribsml_uS5_D2-typ_fold_subgr"/>
</dbReference>
<gene>
    <name evidence="7" type="primary">rnpA</name>
    <name evidence="9" type="ORF">BAU17_03715</name>
</gene>
<dbReference type="RefSeq" id="WP_161901877.1">
    <property type="nucleotide sequence ID" value="NZ_MAEL01000035.1"/>
</dbReference>
<accession>A0ABQ6YZJ7</accession>
<evidence type="ECO:0000256" key="8">
    <source>
        <dbReference type="NCBIfam" id="TIGR00188"/>
    </source>
</evidence>
<dbReference type="HAMAP" id="MF_00227">
    <property type="entry name" value="RNase_P"/>
    <property type="match status" value="1"/>
</dbReference>
<evidence type="ECO:0000256" key="5">
    <source>
        <dbReference type="ARBA" id="ARBA00022801"/>
    </source>
</evidence>
<evidence type="ECO:0000256" key="4">
    <source>
        <dbReference type="ARBA" id="ARBA00022759"/>
    </source>
</evidence>
<dbReference type="Gene3D" id="3.30.230.10">
    <property type="match status" value="1"/>
</dbReference>
<protein>
    <recommendedName>
        <fullName evidence="7 8">Ribonuclease P protein component</fullName>
        <shortName evidence="7">RNase P protein</shortName>
        <shortName evidence="7">RNaseP protein</shortName>
        <ecNumber evidence="7 8">3.1.26.5</ecNumber>
    </recommendedName>
    <alternativeName>
        <fullName evidence="7">Protein C5</fullName>
    </alternativeName>
</protein>
<name>A0ABQ6YZJ7_9ENTE</name>
<keyword evidence="5 7" id="KW-0378">Hydrolase</keyword>
<comment type="similarity">
    <text evidence="7">Belongs to the RnpA family.</text>
</comment>
<evidence type="ECO:0000256" key="7">
    <source>
        <dbReference type="HAMAP-Rule" id="MF_00227"/>
    </source>
</evidence>
<comment type="function">
    <text evidence="1 7">RNaseP catalyzes the removal of the 5'-leader sequence from pre-tRNA to produce the mature 5'-terminus. It can also cleave other RNA substrates such as 4.5S RNA. The protein component plays an auxiliary but essential role in vivo by binding to the 5'-leader sequence and broadening the substrate specificity of the ribozyme.</text>
</comment>
<evidence type="ECO:0000313" key="10">
    <source>
        <dbReference type="Proteomes" id="UP000782705"/>
    </source>
</evidence>
<evidence type="ECO:0000313" key="9">
    <source>
        <dbReference type="EMBL" id="KAF1304006.1"/>
    </source>
</evidence>
<keyword evidence="10" id="KW-1185">Reference proteome</keyword>
<evidence type="ECO:0000256" key="1">
    <source>
        <dbReference type="ARBA" id="ARBA00002663"/>
    </source>
</evidence>
<dbReference type="EC" id="3.1.26.5" evidence="7 8"/>
<dbReference type="PANTHER" id="PTHR33992:SF1">
    <property type="entry name" value="RIBONUCLEASE P PROTEIN COMPONENT"/>
    <property type="match status" value="1"/>
</dbReference>
<dbReference type="NCBIfam" id="TIGR00188">
    <property type="entry name" value="rnpA"/>
    <property type="match status" value="1"/>
</dbReference>
<dbReference type="EMBL" id="MAEL01000035">
    <property type="protein sequence ID" value="KAF1304006.1"/>
    <property type="molecule type" value="Genomic_DNA"/>
</dbReference>
<dbReference type="Pfam" id="PF00825">
    <property type="entry name" value="Ribonuclease_P"/>
    <property type="match status" value="1"/>
</dbReference>
<keyword evidence="3 7" id="KW-0540">Nuclease</keyword>
<dbReference type="Proteomes" id="UP000782705">
    <property type="component" value="Unassembled WGS sequence"/>
</dbReference>
<dbReference type="PANTHER" id="PTHR33992">
    <property type="entry name" value="RIBONUCLEASE P PROTEIN COMPONENT"/>
    <property type="match status" value="1"/>
</dbReference>
<keyword evidence="4 7" id="KW-0255">Endonuclease</keyword>
<proteinExistence type="inferred from homology"/>
<evidence type="ECO:0000256" key="2">
    <source>
        <dbReference type="ARBA" id="ARBA00022694"/>
    </source>
</evidence>
<reference evidence="9 10" key="1">
    <citation type="submission" date="2016-06" db="EMBL/GenBank/DDBJ databases">
        <title>Four novel species of enterococci isolated from chicken manure.</title>
        <authorList>
            <person name="Van Tyne D."/>
        </authorList>
    </citation>
    <scope>NUCLEOTIDE SEQUENCE [LARGE SCALE GENOMIC DNA]</scope>
    <source>
        <strain evidence="9 10">CU12B</strain>
    </source>
</reference>
<dbReference type="InterPro" id="IPR020568">
    <property type="entry name" value="Ribosomal_Su5_D2-typ_SF"/>
</dbReference>
<sequence>MRKAYRVKKEKEFQKVFQTGQSFANRKFVVYVLPKEQPHFRVGISVGKKIGNAVARNAVKRKIRASIFEMKELIEPNLDFIVIARPSVSTLSSQEVYSNLMHVLKLAKIIK</sequence>
<keyword evidence="2 7" id="KW-0819">tRNA processing</keyword>
<dbReference type="InterPro" id="IPR020539">
    <property type="entry name" value="RNase_P_CS"/>
</dbReference>
<dbReference type="InterPro" id="IPR000100">
    <property type="entry name" value="RNase_P"/>
</dbReference>